<feature type="transmembrane region" description="Helical" evidence="7">
    <location>
        <begin position="256"/>
        <end position="281"/>
    </location>
</feature>
<feature type="transmembrane region" description="Helical" evidence="7">
    <location>
        <begin position="12"/>
        <end position="36"/>
    </location>
</feature>
<dbReference type="Proteomes" id="UP001165074">
    <property type="component" value="Unassembled WGS sequence"/>
</dbReference>
<name>A0A9W6W331_9ACTN</name>
<feature type="transmembrane region" description="Helical" evidence="7">
    <location>
        <begin position="706"/>
        <end position="734"/>
    </location>
</feature>
<reference evidence="10" key="1">
    <citation type="submission" date="2023-03" db="EMBL/GenBank/DDBJ databases">
        <title>Actinoallomurus iriomotensis NBRC 103684.</title>
        <authorList>
            <person name="Ichikawa N."/>
            <person name="Sato H."/>
            <person name="Tonouchi N."/>
        </authorList>
    </citation>
    <scope>NUCLEOTIDE SEQUENCE</scope>
    <source>
        <strain evidence="10">NBRC 103684</strain>
    </source>
</reference>
<feature type="transmembrane region" description="Helical" evidence="7">
    <location>
        <begin position="354"/>
        <end position="376"/>
    </location>
</feature>
<dbReference type="EMBL" id="BSTK01000010">
    <property type="protein sequence ID" value="GLY88492.1"/>
    <property type="molecule type" value="Genomic_DNA"/>
</dbReference>
<evidence type="ECO:0000256" key="5">
    <source>
        <dbReference type="ARBA" id="ARBA00023136"/>
    </source>
</evidence>
<keyword evidence="3 7" id="KW-0812">Transmembrane</keyword>
<evidence type="ECO:0000256" key="2">
    <source>
        <dbReference type="ARBA" id="ARBA00022475"/>
    </source>
</evidence>
<dbReference type="PANTHER" id="PTHR30572:SF4">
    <property type="entry name" value="ABC TRANSPORTER PERMEASE YTRF"/>
    <property type="match status" value="1"/>
</dbReference>
<keyword evidence="2" id="KW-1003">Cell membrane</keyword>
<accession>A0A9W6W331</accession>
<keyword evidence="4 7" id="KW-1133">Transmembrane helix</keyword>
<feature type="transmembrane region" description="Helical" evidence="7">
    <location>
        <begin position="426"/>
        <end position="450"/>
    </location>
</feature>
<proteinExistence type="inferred from homology"/>
<evidence type="ECO:0000256" key="1">
    <source>
        <dbReference type="ARBA" id="ARBA00004651"/>
    </source>
</evidence>
<feature type="domain" description="ABC3 transporter permease C-terminal" evidence="8">
    <location>
        <begin position="713"/>
        <end position="826"/>
    </location>
</feature>
<feature type="transmembrane region" description="Helical" evidence="7">
    <location>
        <begin position="796"/>
        <end position="817"/>
    </location>
</feature>
<keyword evidence="11" id="KW-1185">Reference proteome</keyword>
<keyword evidence="5 7" id="KW-0472">Membrane</keyword>
<comment type="caution">
    <text evidence="10">The sequence shown here is derived from an EMBL/GenBank/DDBJ whole genome shotgun (WGS) entry which is preliminary data.</text>
</comment>
<dbReference type="InterPro" id="IPR050250">
    <property type="entry name" value="Macrolide_Exporter_MacB"/>
</dbReference>
<dbReference type="RefSeq" id="WP_285578294.1">
    <property type="nucleotide sequence ID" value="NZ_BSTK01000010.1"/>
</dbReference>
<comment type="similarity">
    <text evidence="6">Belongs to the ABC-4 integral membrane protein family.</text>
</comment>
<dbReference type="Pfam" id="PF12704">
    <property type="entry name" value="MacB_PCD"/>
    <property type="match status" value="2"/>
</dbReference>
<dbReference type="AlphaFoldDB" id="A0A9W6W331"/>
<evidence type="ECO:0000259" key="9">
    <source>
        <dbReference type="Pfam" id="PF12704"/>
    </source>
</evidence>
<dbReference type="PANTHER" id="PTHR30572">
    <property type="entry name" value="MEMBRANE COMPONENT OF TRANSPORTER-RELATED"/>
    <property type="match status" value="1"/>
</dbReference>
<evidence type="ECO:0000256" key="3">
    <source>
        <dbReference type="ARBA" id="ARBA00022692"/>
    </source>
</evidence>
<feature type="transmembrane region" description="Helical" evidence="7">
    <location>
        <begin position="483"/>
        <end position="505"/>
    </location>
</feature>
<evidence type="ECO:0000313" key="10">
    <source>
        <dbReference type="EMBL" id="GLY88492.1"/>
    </source>
</evidence>
<dbReference type="GO" id="GO:0005886">
    <property type="term" value="C:plasma membrane"/>
    <property type="evidence" value="ECO:0007669"/>
    <property type="project" value="UniProtKB-SubCell"/>
</dbReference>
<comment type="subcellular location">
    <subcellularLocation>
        <location evidence="1">Cell membrane</location>
        <topology evidence="1">Multi-pass membrane protein</topology>
    </subcellularLocation>
</comment>
<dbReference type="InterPro" id="IPR003838">
    <property type="entry name" value="ABC3_permease_C"/>
</dbReference>
<dbReference type="InterPro" id="IPR025857">
    <property type="entry name" value="MacB_PCD"/>
</dbReference>
<sequence>MLKTTLAGLRAHLLRLVLTALAITLGVGFVSGTFVLTDTMRTGFDQQFTASADKVSVAVLAKQGSDDGSLPPALLSRLRSVPGVQDAQGLVRGTAPLVGKDGKVYGDNGTAGVSLSTGTLQRYTLKAGRAPSGPDTAVLDTSTARRTGYKVGDTVSVLDKQGHPHSFTVSGLADFGVDQEIGYRGAVGFTAATATAMTGERGYTEIDLKAAPGTTDARLRDAVARTAGGDYDVLTSARLADRMAKSSGVSTGNLTVFFLAFAIVALFVAALVIYNTFNILIAQRTREMALLRCVGATRGQVFRGVLIEAAIVGLVASALGVLVGIGLGAGGAALFASADNTSSGSLTVSVTPVVVGLVIGLVVTLVSALLPARAATRVPPVAALRSQVDGPVKGRAGVLRMVFGGLPAVAGLGLIALALLSKAGQGPFLMVLAGALLVFLGVIGLSPFIVRRLSRLVGWLPARLLGVPGRLARDNAGRNPKRAAITTIALTVGVTLMTTFSVALASTQATATAQLDEQFPVDYQLTTAGGQLIPRQAAATLRTKPQLADVIEVRESTDAQVDGRDAGVGTVTGHALGRSVKPKLVAGSITDLRPGTVALHEDTAKRLGVGVGRQITVTNGGHRLLVRVAAVFSGEAQIPNITVNEADFDRTFGAKDDSEIYVMAKDGVSADASRQVINDATKAYPMVKVGSLADVKAQFTKAFNQLFLLVGALLGLAIIISLIGIANTLTLSVVERTRESALLRALGLTRSGLRWMLSLEAVIMAVIGALLGVVLGTGFGWAAISAVASGAVLGFPVGRILAFVLVAGVAGLLAAVVPSRRAARASIVASLAAD</sequence>
<feature type="domain" description="MacB-like periplasmic core" evidence="9">
    <location>
        <begin position="17"/>
        <end position="224"/>
    </location>
</feature>
<feature type="domain" description="MacB-like periplasmic core" evidence="9">
    <location>
        <begin position="484"/>
        <end position="678"/>
    </location>
</feature>
<evidence type="ECO:0000256" key="6">
    <source>
        <dbReference type="ARBA" id="ARBA00038076"/>
    </source>
</evidence>
<protein>
    <submittedName>
        <fullName evidence="10">ABC transporter</fullName>
    </submittedName>
</protein>
<evidence type="ECO:0000256" key="7">
    <source>
        <dbReference type="SAM" id="Phobius"/>
    </source>
</evidence>
<dbReference type="Pfam" id="PF02687">
    <property type="entry name" value="FtsX"/>
    <property type="match status" value="2"/>
</dbReference>
<feature type="domain" description="ABC3 transporter permease C-terminal" evidence="8">
    <location>
        <begin position="260"/>
        <end position="380"/>
    </location>
</feature>
<feature type="transmembrane region" description="Helical" evidence="7">
    <location>
        <begin position="301"/>
        <end position="334"/>
    </location>
</feature>
<dbReference type="GO" id="GO:0022857">
    <property type="term" value="F:transmembrane transporter activity"/>
    <property type="evidence" value="ECO:0007669"/>
    <property type="project" value="TreeGrafter"/>
</dbReference>
<evidence type="ECO:0000259" key="8">
    <source>
        <dbReference type="Pfam" id="PF02687"/>
    </source>
</evidence>
<evidence type="ECO:0000256" key="4">
    <source>
        <dbReference type="ARBA" id="ARBA00022989"/>
    </source>
</evidence>
<feature type="transmembrane region" description="Helical" evidence="7">
    <location>
        <begin position="755"/>
        <end position="784"/>
    </location>
</feature>
<feature type="transmembrane region" description="Helical" evidence="7">
    <location>
        <begin position="397"/>
        <end position="420"/>
    </location>
</feature>
<organism evidence="10 11">
    <name type="scientific">Actinoallomurus iriomotensis</name>
    <dbReference type="NCBI Taxonomy" id="478107"/>
    <lineage>
        <taxon>Bacteria</taxon>
        <taxon>Bacillati</taxon>
        <taxon>Actinomycetota</taxon>
        <taxon>Actinomycetes</taxon>
        <taxon>Streptosporangiales</taxon>
        <taxon>Thermomonosporaceae</taxon>
        <taxon>Actinoallomurus</taxon>
    </lineage>
</organism>
<gene>
    <name evidence="10" type="ORF">Airi02_064210</name>
</gene>
<evidence type="ECO:0000313" key="11">
    <source>
        <dbReference type="Proteomes" id="UP001165074"/>
    </source>
</evidence>